<organism evidence="6">
    <name type="scientific">marine metagenome</name>
    <dbReference type="NCBI Taxonomy" id="408172"/>
    <lineage>
        <taxon>unclassified sequences</taxon>
        <taxon>metagenomes</taxon>
        <taxon>ecological metagenomes</taxon>
    </lineage>
</organism>
<comment type="similarity">
    <text evidence="2">Belongs to the adenosylhomocysteinase family.</text>
</comment>
<dbReference type="Pfam" id="PF05221">
    <property type="entry name" value="AdoHcyase"/>
    <property type="match status" value="1"/>
</dbReference>
<evidence type="ECO:0000313" key="6">
    <source>
        <dbReference type="EMBL" id="SVB51061.1"/>
    </source>
</evidence>
<name>A0A382EM81_9ZZZZ</name>
<evidence type="ECO:0000256" key="2">
    <source>
        <dbReference type="ARBA" id="ARBA00007122"/>
    </source>
</evidence>
<dbReference type="PROSITE" id="PS00739">
    <property type="entry name" value="ADOHCYASE_2"/>
    <property type="match status" value="1"/>
</dbReference>
<evidence type="ECO:0000259" key="5">
    <source>
        <dbReference type="SMART" id="SM00997"/>
    </source>
</evidence>
<dbReference type="InterPro" id="IPR036291">
    <property type="entry name" value="NAD(P)-bd_dom_sf"/>
</dbReference>
<comment type="cofactor">
    <cofactor evidence="1">
        <name>NAD(+)</name>
        <dbReference type="ChEBI" id="CHEBI:57540"/>
    </cofactor>
</comment>
<dbReference type="Pfam" id="PF00670">
    <property type="entry name" value="AdoHcyase_NAD"/>
    <property type="match status" value="1"/>
</dbReference>
<dbReference type="Gene3D" id="3.40.50.720">
    <property type="entry name" value="NAD(P)-binding Rossmann-like Domain"/>
    <property type="match status" value="1"/>
</dbReference>
<dbReference type="PIRSF" id="PIRSF001109">
    <property type="entry name" value="Ad_hcy_hydrolase"/>
    <property type="match status" value="1"/>
</dbReference>
<dbReference type="GO" id="GO:0004013">
    <property type="term" value="F:adenosylhomocysteinase activity"/>
    <property type="evidence" value="ECO:0007669"/>
    <property type="project" value="TreeGrafter"/>
</dbReference>
<evidence type="ECO:0000256" key="3">
    <source>
        <dbReference type="ARBA" id="ARBA00022563"/>
    </source>
</evidence>
<accession>A0A382EM81</accession>
<keyword evidence="3" id="KW-0554">One-carbon metabolism</keyword>
<dbReference type="SUPFAM" id="SSF52283">
    <property type="entry name" value="Formate/glycerate dehydrogenase catalytic domain-like"/>
    <property type="match status" value="1"/>
</dbReference>
<dbReference type="SMART" id="SM00997">
    <property type="entry name" value="AdoHcyase_NAD"/>
    <property type="match status" value="1"/>
</dbReference>
<keyword evidence="4" id="KW-0520">NAD</keyword>
<dbReference type="SUPFAM" id="SSF51735">
    <property type="entry name" value="NAD(P)-binding Rossmann-fold domains"/>
    <property type="match status" value="1"/>
</dbReference>
<gene>
    <name evidence="6" type="ORF">METZ01_LOCUS203915</name>
</gene>
<dbReference type="InterPro" id="IPR020082">
    <property type="entry name" value="S-Ado-L-homoCys_hydrolase_CS"/>
</dbReference>
<proteinExistence type="inferred from homology"/>
<dbReference type="GO" id="GO:0006730">
    <property type="term" value="P:one-carbon metabolic process"/>
    <property type="evidence" value="ECO:0007669"/>
    <property type="project" value="UniProtKB-KW"/>
</dbReference>
<dbReference type="InterPro" id="IPR042172">
    <property type="entry name" value="Adenosylhomocyst_ase-like_sf"/>
</dbReference>
<dbReference type="PANTHER" id="PTHR23420">
    <property type="entry name" value="ADENOSYLHOMOCYSTEINASE"/>
    <property type="match status" value="1"/>
</dbReference>
<protein>
    <recommendedName>
        <fullName evidence="5">S-adenosyl-L-homocysteine hydrolase NAD binding domain-containing protein</fullName>
    </recommendedName>
</protein>
<dbReference type="InterPro" id="IPR015878">
    <property type="entry name" value="Ado_hCys_hydrolase_NAD-bd"/>
</dbReference>
<dbReference type="GO" id="GO:0005829">
    <property type="term" value="C:cytosol"/>
    <property type="evidence" value="ECO:0007669"/>
    <property type="project" value="TreeGrafter"/>
</dbReference>
<reference evidence="6" key="1">
    <citation type="submission" date="2018-05" db="EMBL/GenBank/DDBJ databases">
        <authorList>
            <person name="Lanie J.A."/>
            <person name="Ng W.-L."/>
            <person name="Kazmierczak K.M."/>
            <person name="Andrzejewski T.M."/>
            <person name="Davidsen T.M."/>
            <person name="Wayne K.J."/>
            <person name="Tettelin H."/>
            <person name="Glass J.I."/>
            <person name="Rusch D."/>
            <person name="Podicherti R."/>
            <person name="Tsui H.-C.T."/>
            <person name="Winkler M.E."/>
        </authorList>
    </citation>
    <scope>NUCLEOTIDE SEQUENCE</scope>
</reference>
<evidence type="ECO:0000256" key="4">
    <source>
        <dbReference type="ARBA" id="ARBA00023027"/>
    </source>
</evidence>
<dbReference type="NCBIfam" id="NF004005">
    <property type="entry name" value="PRK05476.2-3"/>
    <property type="match status" value="1"/>
</dbReference>
<evidence type="ECO:0000256" key="1">
    <source>
        <dbReference type="ARBA" id="ARBA00001911"/>
    </source>
</evidence>
<feature type="domain" description="S-adenosyl-L-homocysteine hydrolase NAD binding" evidence="5">
    <location>
        <begin position="171"/>
        <end position="332"/>
    </location>
</feature>
<dbReference type="InterPro" id="IPR000043">
    <property type="entry name" value="Adenosylhomocysteinase-like"/>
</dbReference>
<dbReference type="AlphaFoldDB" id="A0A382EM81"/>
<sequence length="385" mass="41753">MVEQGVRKLDWIIPRLRVLNMLREEFEREKPLKGLTIGMCLHVEPKTAGLLRVLQAGGAKVAVTGSPGTTQDDVAIALANTGISVYGCSRDKRTEHLENIRDVLRHQPQLLMDNGADLTATLIEEFSANGVIGGTEETTSGANRLRSELRGRVSFPVIVINDSPLKRIVENEHGVGQTTVEGFLRVTNLMVPGKRFVVVGYGHCGRGIAKALKHFGGRVTVVEIDPMRALEAAMLGIEIKDLEDTLTWGEAFITVTGQSRVLTVEHMMKMSNGAVLANAGHFSTEIDLSGLKNIAKAEERLVDGIDKFVLPNGNEIFLLAEGEMINLAGGKGNPAETMDMGLALQALAIKRIAQDHVALGEGAQPVPHEINQRVATLMLNSIFDY</sequence>
<dbReference type="SMART" id="SM00996">
    <property type="entry name" value="AdoHcyase"/>
    <property type="match status" value="1"/>
</dbReference>
<dbReference type="GO" id="GO:0033353">
    <property type="term" value="P:S-adenosylmethionine cycle"/>
    <property type="evidence" value="ECO:0007669"/>
    <property type="project" value="TreeGrafter"/>
</dbReference>
<dbReference type="PANTHER" id="PTHR23420:SF0">
    <property type="entry name" value="ADENOSYLHOMOCYSTEINASE"/>
    <property type="match status" value="1"/>
</dbReference>
<dbReference type="Gene3D" id="3.40.50.1480">
    <property type="entry name" value="Adenosylhomocysteinase-like"/>
    <property type="match status" value="1"/>
</dbReference>
<dbReference type="EMBL" id="UINC01044938">
    <property type="protein sequence ID" value="SVB51061.1"/>
    <property type="molecule type" value="Genomic_DNA"/>
</dbReference>